<feature type="region of interest" description="Disordered" evidence="2">
    <location>
        <begin position="295"/>
        <end position="343"/>
    </location>
</feature>
<evidence type="ECO:0000313" key="4">
    <source>
        <dbReference type="Proteomes" id="UP000799750"/>
    </source>
</evidence>
<feature type="compositionally biased region" description="Polar residues" evidence="2">
    <location>
        <begin position="304"/>
        <end position="316"/>
    </location>
</feature>
<sequence>MPPTTCEKLPPALVRYTSGRFQKAIESLAYQGNFASRLTFPPPKLIILDVALIQVAEEDEDATSASSIHQTDYRARGRCAESTPSTRPSSTSTSALAESASQDSAAEATPSSSSLRQLSIAEFLAKTDKDLKLPPKDLHLDGPFMPGMNHSTNDDIHAESVRPKASTSLLNPRACSFAPMKAQANSLDRAPAHAVIDLHAVNLKFQPLPSTSADGVQETMRQHDGAERDLADALNKEMDAEETLNDIVTAAIKQSSRAHSAAHLPQQQPHSETLFGTEPQEIDAVKDTSHTLLSEHTKLDENKSSQSDMRSLSVDSPVNKEQAPLPSEGQSMADRLTIGFDGKPEREVYHRSTLCRRWSVDRYYDEDKEYDSSDS</sequence>
<dbReference type="EMBL" id="MU004197">
    <property type="protein sequence ID" value="KAF2490649.1"/>
    <property type="molecule type" value="Genomic_DNA"/>
</dbReference>
<dbReference type="Proteomes" id="UP000799750">
    <property type="component" value="Unassembled WGS sequence"/>
</dbReference>
<feature type="region of interest" description="Disordered" evidence="2">
    <location>
        <begin position="59"/>
        <end position="113"/>
    </location>
</feature>
<name>A0A6A6QEW1_9PEZI</name>
<gene>
    <name evidence="3" type="ORF">BU16DRAFT_596950</name>
</gene>
<evidence type="ECO:0000256" key="2">
    <source>
        <dbReference type="SAM" id="MobiDB-lite"/>
    </source>
</evidence>
<reference evidence="3" key="1">
    <citation type="journal article" date="2020" name="Stud. Mycol.">
        <title>101 Dothideomycetes genomes: a test case for predicting lifestyles and emergence of pathogens.</title>
        <authorList>
            <person name="Haridas S."/>
            <person name="Albert R."/>
            <person name="Binder M."/>
            <person name="Bloem J."/>
            <person name="Labutti K."/>
            <person name="Salamov A."/>
            <person name="Andreopoulos B."/>
            <person name="Baker S."/>
            <person name="Barry K."/>
            <person name="Bills G."/>
            <person name="Bluhm B."/>
            <person name="Cannon C."/>
            <person name="Castanera R."/>
            <person name="Culley D."/>
            <person name="Daum C."/>
            <person name="Ezra D."/>
            <person name="Gonzalez J."/>
            <person name="Henrissat B."/>
            <person name="Kuo A."/>
            <person name="Liang C."/>
            <person name="Lipzen A."/>
            <person name="Lutzoni F."/>
            <person name="Magnuson J."/>
            <person name="Mondo S."/>
            <person name="Nolan M."/>
            <person name="Ohm R."/>
            <person name="Pangilinan J."/>
            <person name="Park H.-J."/>
            <person name="Ramirez L."/>
            <person name="Alfaro M."/>
            <person name="Sun H."/>
            <person name="Tritt A."/>
            <person name="Yoshinaga Y."/>
            <person name="Zwiers L.-H."/>
            <person name="Turgeon B."/>
            <person name="Goodwin S."/>
            <person name="Spatafora J."/>
            <person name="Crous P."/>
            <person name="Grigoriev I."/>
        </authorList>
    </citation>
    <scope>NUCLEOTIDE SEQUENCE</scope>
    <source>
        <strain evidence="3">CBS 269.34</strain>
    </source>
</reference>
<feature type="compositionally biased region" description="Low complexity" evidence="2">
    <location>
        <begin position="82"/>
        <end position="108"/>
    </location>
</feature>
<organism evidence="3 4">
    <name type="scientific">Lophium mytilinum</name>
    <dbReference type="NCBI Taxonomy" id="390894"/>
    <lineage>
        <taxon>Eukaryota</taxon>
        <taxon>Fungi</taxon>
        <taxon>Dikarya</taxon>
        <taxon>Ascomycota</taxon>
        <taxon>Pezizomycotina</taxon>
        <taxon>Dothideomycetes</taxon>
        <taxon>Pleosporomycetidae</taxon>
        <taxon>Mytilinidiales</taxon>
        <taxon>Mytilinidiaceae</taxon>
        <taxon>Lophium</taxon>
    </lineage>
</organism>
<dbReference type="AlphaFoldDB" id="A0A6A6QEW1"/>
<accession>A0A6A6QEW1</accession>
<evidence type="ECO:0000313" key="3">
    <source>
        <dbReference type="EMBL" id="KAF2490649.1"/>
    </source>
</evidence>
<evidence type="ECO:0000256" key="1">
    <source>
        <dbReference type="SAM" id="Coils"/>
    </source>
</evidence>
<proteinExistence type="predicted"/>
<feature type="coiled-coil region" evidence="1">
    <location>
        <begin position="216"/>
        <end position="243"/>
    </location>
</feature>
<keyword evidence="1" id="KW-0175">Coiled coil</keyword>
<protein>
    <submittedName>
        <fullName evidence="3">Uncharacterized protein</fullName>
    </submittedName>
</protein>
<dbReference type="OrthoDB" id="10657275at2759"/>
<keyword evidence="4" id="KW-1185">Reference proteome</keyword>